<evidence type="ECO:0000313" key="3">
    <source>
        <dbReference type="Proteomes" id="UP001157125"/>
    </source>
</evidence>
<feature type="region of interest" description="Disordered" evidence="1">
    <location>
        <begin position="105"/>
        <end position="128"/>
    </location>
</feature>
<gene>
    <name evidence="2" type="ORF">GCM10025876_24030</name>
</gene>
<evidence type="ECO:0000256" key="1">
    <source>
        <dbReference type="SAM" id="MobiDB-lite"/>
    </source>
</evidence>
<accession>A0ABQ6IEQ5</accession>
<reference evidence="3" key="1">
    <citation type="journal article" date="2019" name="Int. J. Syst. Evol. Microbiol.">
        <title>The Global Catalogue of Microorganisms (GCM) 10K type strain sequencing project: providing services to taxonomists for standard genome sequencing and annotation.</title>
        <authorList>
            <consortium name="The Broad Institute Genomics Platform"/>
            <consortium name="The Broad Institute Genome Sequencing Center for Infectious Disease"/>
            <person name="Wu L."/>
            <person name="Ma J."/>
        </authorList>
    </citation>
    <scope>NUCLEOTIDE SEQUENCE [LARGE SCALE GENOMIC DNA]</scope>
    <source>
        <strain evidence="3">NBRC 112299</strain>
    </source>
</reference>
<evidence type="ECO:0000313" key="2">
    <source>
        <dbReference type="EMBL" id="GMA36199.1"/>
    </source>
</evidence>
<sequence length="128" mass="13194">MGPGEPRLPHVIVVTDGVVASPTDPIVTADGIQGVTVIDMPARWGDLESAATTRIAFAPDGSDTAEILSHAHAPVAVEADTMSQAEAEATARRLLPLHIPVTADVEPGTTASAEQQEPCRPAGTARRA</sequence>
<organism evidence="2 3">
    <name type="scientific">Demequina litorisediminis</name>
    <dbReference type="NCBI Taxonomy" id="1849022"/>
    <lineage>
        <taxon>Bacteria</taxon>
        <taxon>Bacillati</taxon>
        <taxon>Actinomycetota</taxon>
        <taxon>Actinomycetes</taxon>
        <taxon>Micrococcales</taxon>
        <taxon>Demequinaceae</taxon>
        <taxon>Demequina</taxon>
    </lineage>
</organism>
<dbReference type="Proteomes" id="UP001157125">
    <property type="component" value="Unassembled WGS sequence"/>
</dbReference>
<protein>
    <submittedName>
        <fullName evidence="2">Uncharacterized protein</fullName>
    </submittedName>
</protein>
<dbReference type="EMBL" id="BSUN01000001">
    <property type="protein sequence ID" value="GMA36199.1"/>
    <property type="molecule type" value="Genomic_DNA"/>
</dbReference>
<comment type="caution">
    <text evidence="2">The sequence shown here is derived from an EMBL/GenBank/DDBJ whole genome shotgun (WGS) entry which is preliminary data.</text>
</comment>
<keyword evidence="3" id="KW-1185">Reference proteome</keyword>
<name>A0ABQ6IEQ5_9MICO</name>
<dbReference type="RefSeq" id="WP_284328438.1">
    <property type="nucleotide sequence ID" value="NZ_BSUN01000001.1"/>
</dbReference>
<proteinExistence type="predicted"/>